<dbReference type="InterPro" id="IPR039690">
    <property type="entry name" value="SNRNP25"/>
</dbReference>
<reference evidence="2" key="1">
    <citation type="journal article" date="2016" name="Gigascience">
        <title>De novo construction of an expanded transcriptome assembly for the western tarnished plant bug, Lygus hesperus.</title>
        <authorList>
            <person name="Tassone E.E."/>
            <person name="Geib S.M."/>
            <person name="Hall B."/>
            <person name="Fabrick J.A."/>
            <person name="Brent C.S."/>
            <person name="Hull J.J."/>
        </authorList>
    </citation>
    <scope>NUCLEOTIDE SEQUENCE</scope>
</reference>
<organism evidence="2">
    <name type="scientific">Lygus hesperus</name>
    <name type="common">Western plant bug</name>
    <dbReference type="NCBI Taxonomy" id="30085"/>
    <lineage>
        <taxon>Eukaryota</taxon>
        <taxon>Metazoa</taxon>
        <taxon>Ecdysozoa</taxon>
        <taxon>Arthropoda</taxon>
        <taxon>Hexapoda</taxon>
        <taxon>Insecta</taxon>
        <taxon>Pterygota</taxon>
        <taxon>Neoptera</taxon>
        <taxon>Paraneoptera</taxon>
        <taxon>Hemiptera</taxon>
        <taxon>Heteroptera</taxon>
        <taxon>Panheteroptera</taxon>
        <taxon>Cimicomorpha</taxon>
        <taxon>Miridae</taxon>
        <taxon>Mirini</taxon>
        <taxon>Lygus</taxon>
    </lineage>
</organism>
<dbReference type="EMBL" id="GDHC01011339">
    <property type="protein sequence ID" value="JAQ07290.1"/>
    <property type="molecule type" value="Transcribed_RNA"/>
</dbReference>
<proteinExistence type="predicted"/>
<gene>
    <name evidence="2" type="primary">SNRNP25</name>
    <name evidence="2" type="ORF">g.64119</name>
</gene>
<dbReference type="AlphaFoldDB" id="A0A146LLK3"/>
<accession>A0A146LLK3</accession>
<dbReference type="CDD" id="cd17058">
    <property type="entry name" value="Ubl_SNRNP25"/>
    <property type="match status" value="1"/>
</dbReference>
<feature type="domain" description="SNRNP25 ubiquitin-like" evidence="1">
    <location>
        <begin position="85"/>
        <end position="172"/>
    </location>
</feature>
<protein>
    <submittedName>
        <fullName evidence="2">U11/U12 small nuclear ribonucleoprotein</fullName>
    </submittedName>
</protein>
<evidence type="ECO:0000313" key="2">
    <source>
        <dbReference type="EMBL" id="JAQ07290.1"/>
    </source>
</evidence>
<sequence>IIKLFLYPNRYNLQVVLLAENLAVVGGTTTMEESTEIFSHDELMEITKSTLEKLLGLDSLLSYLPADVSPEEVAAELALQHGQSMSLTLHKENRQTWNVVVHKGAKVIDLKHAVKRCVTQQLKRRGETRKISWRYVWKNNHLLFDHQTLDNDEALLSDYGVANKSDLYFVKRKRIKGAR</sequence>
<dbReference type="PANTHER" id="PTHR14942:SF0">
    <property type="entry name" value="U11_U12 SMALL NUCLEAR RIBONUCLEOPROTEIN 25 KDA PROTEIN"/>
    <property type="match status" value="1"/>
</dbReference>
<name>A0A146LLK3_LYGHE</name>
<evidence type="ECO:0000259" key="1">
    <source>
        <dbReference type="Pfam" id="PF18036"/>
    </source>
</evidence>
<dbReference type="Gene3D" id="3.10.20.90">
    <property type="entry name" value="Phosphatidylinositol 3-kinase Catalytic Subunit, Chain A, domain 1"/>
    <property type="match status" value="1"/>
</dbReference>
<dbReference type="PANTHER" id="PTHR14942">
    <property type="entry name" value="U11/U12 SMALL NUCLEAR RIBONUCLEOPROTEIN 25 KDA PROTEIN"/>
    <property type="match status" value="1"/>
</dbReference>
<dbReference type="GO" id="GO:0005689">
    <property type="term" value="C:U12-type spliceosomal complex"/>
    <property type="evidence" value="ECO:0007669"/>
    <property type="project" value="TreeGrafter"/>
</dbReference>
<dbReference type="InterPro" id="IPR040610">
    <property type="entry name" value="SNRNP25_ubiquitin"/>
</dbReference>
<feature type="non-terminal residue" evidence="2">
    <location>
        <position position="1"/>
    </location>
</feature>
<keyword evidence="2" id="KW-0687">Ribonucleoprotein</keyword>
<dbReference type="InterPro" id="IPR029071">
    <property type="entry name" value="Ubiquitin-like_domsf"/>
</dbReference>
<dbReference type="GO" id="GO:0000398">
    <property type="term" value="P:mRNA splicing, via spliceosome"/>
    <property type="evidence" value="ECO:0007669"/>
    <property type="project" value="InterPro"/>
</dbReference>
<dbReference type="Pfam" id="PF18036">
    <property type="entry name" value="Ubiquitin_4"/>
    <property type="match status" value="1"/>
</dbReference>
<dbReference type="SUPFAM" id="SSF54236">
    <property type="entry name" value="Ubiquitin-like"/>
    <property type="match status" value="1"/>
</dbReference>